<dbReference type="Proteomes" id="UP000050346">
    <property type="component" value="Unassembled WGS sequence"/>
</dbReference>
<dbReference type="PATRIC" id="fig|235272.12.peg.3019"/>
<dbReference type="EMBL" id="LJQG01000158">
    <property type="protein sequence ID" value="KPX18991.1"/>
    <property type="molecule type" value="Genomic_DNA"/>
</dbReference>
<organism evidence="1 2">
    <name type="scientific">Pseudomonas amygdali pv. dendropanacis</name>
    <dbReference type="NCBI Taxonomy" id="235272"/>
    <lineage>
        <taxon>Bacteria</taxon>
        <taxon>Pseudomonadati</taxon>
        <taxon>Pseudomonadota</taxon>
        <taxon>Gammaproteobacteria</taxon>
        <taxon>Pseudomonadales</taxon>
        <taxon>Pseudomonadaceae</taxon>
        <taxon>Pseudomonas</taxon>
        <taxon>Pseudomonas amygdali</taxon>
    </lineage>
</organism>
<sequence length="83" mass="9049">MMGAAITVLASHVSPFTSVHTAAQALPSSELCWETFEKLTRMDLEKACAAFFAGGWWARIDMFYIAFAMSTGLRRVAGVSAWA</sequence>
<name>A0A0N8RDZ8_PSEA0</name>
<dbReference type="AlphaFoldDB" id="A0A0N8RDZ8"/>
<evidence type="ECO:0000313" key="2">
    <source>
        <dbReference type="Proteomes" id="UP000050346"/>
    </source>
</evidence>
<protein>
    <submittedName>
        <fullName evidence="1">Uncharacterized protein</fullName>
    </submittedName>
</protein>
<reference evidence="1 2" key="1">
    <citation type="submission" date="2015-09" db="EMBL/GenBank/DDBJ databases">
        <title>Genome announcement of multiple Pseudomonas syringae strains.</title>
        <authorList>
            <person name="Thakur S."/>
            <person name="Wang P.W."/>
            <person name="Gong Y."/>
            <person name="Weir B.S."/>
            <person name="Guttman D.S."/>
        </authorList>
    </citation>
    <scope>NUCLEOTIDE SEQUENCE [LARGE SCALE GENOMIC DNA]</scope>
    <source>
        <strain evidence="1 2">ICMP9150</strain>
    </source>
</reference>
<accession>A0A0N8RDZ8</accession>
<evidence type="ECO:0000313" key="1">
    <source>
        <dbReference type="EMBL" id="KPX18991.1"/>
    </source>
</evidence>
<proteinExistence type="predicted"/>
<gene>
    <name evidence="1" type="ORF">ALO71_102223</name>
</gene>
<comment type="caution">
    <text evidence="1">The sequence shown here is derived from an EMBL/GenBank/DDBJ whole genome shotgun (WGS) entry which is preliminary data.</text>
</comment>